<proteinExistence type="predicted"/>
<organism evidence="2">
    <name type="scientific">marine metagenome</name>
    <dbReference type="NCBI Taxonomy" id="408172"/>
    <lineage>
        <taxon>unclassified sequences</taxon>
        <taxon>metagenomes</taxon>
        <taxon>ecological metagenomes</taxon>
    </lineage>
</organism>
<sequence>MKLNKLLIKSSSTKCGQLLTEAIKDNDLRALQRDGTKPVMNRTILLLVMLFLMFGVVEQLKAVDSKNSFENTYNAPKILKFEGEQSYTADEIRKSLSNSVEYWTVANRNLSKEHYTASVRRLIRAGYLHGGFADVEVSVLDNKDNSFLVRIKEGQRYTCGDIMIEPIESFSSYDDLRKNIISPPTEDESPYINVEWIKGEPAPMDEALNPINFSKNINRFLSDSGINLKCAVTITRQKEQSVADMHVSLIKYDPTHTVSEIIIDGSKKNSREEILDYLQIKQGMDCDDGLEARLDNKLLKSARFLSHKIWLEDVEEKSVRRKLHIQLRDYDKAPPLTKKLSREEAGIVHFLEHLQNRGQW</sequence>
<name>A0A382HNI1_9ZZZZ</name>
<feature type="non-terminal residue" evidence="2">
    <location>
        <position position="360"/>
    </location>
</feature>
<accession>A0A382HNI1</accession>
<keyword evidence="1" id="KW-1133">Transmembrane helix</keyword>
<gene>
    <name evidence="2" type="ORF">METZ01_LOCUS240905</name>
</gene>
<protein>
    <recommendedName>
        <fullName evidence="3">POTRA domain-containing protein</fullName>
    </recommendedName>
</protein>
<keyword evidence="1" id="KW-0472">Membrane</keyword>
<dbReference type="EMBL" id="UINC01061943">
    <property type="protein sequence ID" value="SVB88051.1"/>
    <property type="molecule type" value="Genomic_DNA"/>
</dbReference>
<evidence type="ECO:0000256" key="1">
    <source>
        <dbReference type="SAM" id="Phobius"/>
    </source>
</evidence>
<dbReference type="Gene3D" id="3.10.20.310">
    <property type="entry name" value="membrane protein fhac"/>
    <property type="match status" value="1"/>
</dbReference>
<reference evidence="2" key="1">
    <citation type="submission" date="2018-05" db="EMBL/GenBank/DDBJ databases">
        <authorList>
            <person name="Lanie J.A."/>
            <person name="Ng W.-L."/>
            <person name="Kazmierczak K.M."/>
            <person name="Andrzejewski T.M."/>
            <person name="Davidsen T.M."/>
            <person name="Wayne K.J."/>
            <person name="Tettelin H."/>
            <person name="Glass J.I."/>
            <person name="Rusch D."/>
            <person name="Podicherti R."/>
            <person name="Tsui H.-C.T."/>
            <person name="Winkler M.E."/>
        </authorList>
    </citation>
    <scope>NUCLEOTIDE SEQUENCE</scope>
</reference>
<feature type="transmembrane region" description="Helical" evidence="1">
    <location>
        <begin position="39"/>
        <end position="57"/>
    </location>
</feature>
<dbReference type="AlphaFoldDB" id="A0A382HNI1"/>
<evidence type="ECO:0008006" key="3">
    <source>
        <dbReference type="Google" id="ProtNLM"/>
    </source>
</evidence>
<keyword evidence="1" id="KW-0812">Transmembrane</keyword>
<evidence type="ECO:0000313" key="2">
    <source>
        <dbReference type="EMBL" id="SVB88051.1"/>
    </source>
</evidence>